<keyword evidence="9" id="KW-0406">Ion transport</keyword>
<dbReference type="GO" id="GO:0009279">
    <property type="term" value="C:cell outer membrane"/>
    <property type="evidence" value="ECO:0007669"/>
    <property type="project" value="UniProtKB-SubCell"/>
</dbReference>
<dbReference type="InterPro" id="IPR011662">
    <property type="entry name" value="Secretin/TonB_short_N"/>
</dbReference>
<dbReference type="Gene3D" id="3.55.50.30">
    <property type="match status" value="1"/>
</dbReference>
<evidence type="ECO:0000256" key="14">
    <source>
        <dbReference type="PROSITE-ProRule" id="PRU01360"/>
    </source>
</evidence>
<feature type="domain" description="Secretin/TonB short N-terminal" evidence="18">
    <location>
        <begin position="60"/>
        <end position="110"/>
    </location>
</feature>
<keyword evidence="3 14" id="KW-0813">Transport</keyword>
<dbReference type="InterPro" id="IPR010917">
    <property type="entry name" value="TonB_rcpt_CS"/>
</dbReference>
<dbReference type="Pfam" id="PF07715">
    <property type="entry name" value="Plug"/>
    <property type="match status" value="1"/>
</dbReference>
<evidence type="ECO:0000313" key="20">
    <source>
        <dbReference type="Proteomes" id="UP000295729"/>
    </source>
</evidence>
<dbReference type="PANTHER" id="PTHR32552:SF74">
    <property type="entry name" value="HYDROXAMATE SIDEROPHORE RECEPTOR FHUE"/>
    <property type="match status" value="1"/>
</dbReference>
<protein>
    <submittedName>
        <fullName evidence="19">Outer membrane receptor for ferric coprogen and ferric-rhodotorulic acid</fullName>
    </submittedName>
</protein>
<dbReference type="Proteomes" id="UP000295729">
    <property type="component" value="Unassembled WGS sequence"/>
</dbReference>
<keyword evidence="5" id="KW-0410">Iron transport</keyword>
<dbReference type="Pfam" id="PF00593">
    <property type="entry name" value="TonB_dep_Rec_b-barrel"/>
    <property type="match status" value="1"/>
</dbReference>
<organism evidence="19 20">
    <name type="scientific">Marinomonas communis</name>
    <dbReference type="NCBI Taxonomy" id="28254"/>
    <lineage>
        <taxon>Bacteria</taxon>
        <taxon>Pseudomonadati</taxon>
        <taxon>Pseudomonadota</taxon>
        <taxon>Gammaproteobacteria</taxon>
        <taxon>Oceanospirillales</taxon>
        <taxon>Oceanospirillaceae</taxon>
        <taxon>Marinomonas</taxon>
    </lineage>
</organism>
<dbReference type="PROSITE" id="PS52016">
    <property type="entry name" value="TONB_DEPENDENT_REC_3"/>
    <property type="match status" value="1"/>
</dbReference>
<dbReference type="PANTHER" id="PTHR32552">
    <property type="entry name" value="FERRICHROME IRON RECEPTOR-RELATED"/>
    <property type="match status" value="1"/>
</dbReference>
<feature type="short sequence motif" description="TonB C-terminal box" evidence="15">
    <location>
        <begin position="770"/>
        <end position="787"/>
    </location>
</feature>
<dbReference type="CDD" id="cd01347">
    <property type="entry name" value="ligand_gated_channel"/>
    <property type="match status" value="1"/>
</dbReference>
<dbReference type="RefSeq" id="WP_211342160.1">
    <property type="nucleotide sequence ID" value="NZ_SNZA01000002.1"/>
</dbReference>
<dbReference type="InterPro" id="IPR039426">
    <property type="entry name" value="TonB-dep_rcpt-like"/>
</dbReference>
<name>A0A4R6XAP8_9GAMM</name>
<dbReference type="SMART" id="SM00965">
    <property type="entry name" value="STN"/>
    <property type="match status" value="1"/>
</dbReference>
<feature type="signal peptide" evidence="17">
    <location>
        <begin position="1"/>
        <end position="23"/>
    </location>
</feature>
<evidence type="ECO:0000256" key="8">
    <source>
        <dbReference type="ARBA" id="ARBA00023004"/>
    </source>
</evidence>
<keyword evidence="13 14" id="KW-0998">Cell outer membrane</keyword>
<evidence type="ECO:0000256" key="5">
    <source>
        <dbReference type="ARBA" id="ARBA00022496"/>
    </source>
</evidence>
<keyword evidence="8" id="KW-0408">Iron</keyword>
<evidence type="ECO:0000259" key="18">
    <source>
        <dbReference type="SMART" id="SM00965"/>
    </source>
</evidence>
<dbReference type="GO" id="GO:0015344">
    <property type="term" value="F:siderophore uptake transmembrane transporter activity"/>
    <property type="evidence" value="ECO:0007669"/>
    <property type="project" value="TreeGrafter"/>
</dbReference>
<keyword evidence="7 17" id="KW-0732">Signal</keyword>
<dbReference type="InterPro" id="IPR036942">
    <property type="entry name" value="Beta-barrel_TonB_sf"/>
</dbReference>
<evidence type="ECO:0000256" key="4">
    <source>
        <dbReference type="ARBA" id="ARBA00022452"/>
    </source>
</evidence>
<gene>
    <name evidence="19" type="ORF">C8D85_1720</name>
</gene>
<evidence type="ECO:0000256" key="16">
    <source>
        <dbReference type="RuleBase" id="RU003357"/>
    </source>
</evidence>
<keyword evidence="20" id="KW-1185">Reference proteome</keyword>
<evidence type="ECO:0000256" key="2">
    <source>
        <dbReference type="ARBA" id="ARBA00009810"/>
    </source>
</evidence>
<dbReference type="InterPro" id="IPR012910">
    <property type="entry name" value="Plug_dom"/>
</dbReference>
<keyword evidence="11 14" id="KW-0472">Membrane</keyword>
<keyword evidence="12 19" id="KW-0675">Receptor</keyword>
<keyword evidence="10 16" id="KW-0798">TonB box</keyword>
<evidence type="ECO:0000256" key="13">
    <source>
        <dbReference type="ARBA" id="ARBA00023237"/>
    </source>
</evidence>
<evidence type="ECO:0000313" key="19">
    <source>
        <dbReference type="EMBL" id="TDR14187.1"/>
    </source>
</evidence>
<evidence type="ECO:0000256" key="1">
    <source>
        <dbReference type="ARBA" id="ARBA00004571"/>
    </source>
</evidence>
<dbReference type="EMBL" id="SNZA01000002">
    <property type="protein sequence ID" value="TDR14187.1"/>
    <property type="molecule type" value="Genomic_DNA"/>
</dbReference>
<keyword evidence="6 14" id="KW-0812">Transmembrane</keyword>
<evidence type="ECO:0000256" key="17">
    <source>
        <dbReference type="SAM" id="SignalP"/>
    </source>
</evidence>
<dbReference type="Gene3D" id="2.170.130.10">
    <property type="entry name" value="TonB-dependent receptor, plug domain"/>
    <property type="match status" value="1"/>
</dbReference>
<evidence type="ECO:0000256" key="10">
    <source>
        <dbReference type="ARBA" id="ARBA00023077"/>
    </source>
</evidence>
<sequence>MFKRTTISALVIGASLSTFPAFAAENVTGPETVLTASYHYDIPAGALSDGLLRFAATSGLSLSAQASLTLGKQNQALSGELTVEQALEALLHGTGLKAMVHDSMVLLSGTSQYTFAEQPVTMETLAVTAKRADRVSKGATGLELDLKDTPQSISSIEQQSLAENGLTKSNEALNMITGLNVEQYETNRATFNSRGFEVQLTQTDGLGVSNSFGTVTGQQDTFLFEKIEVIRGANGLLTGVGNASGTINYVRKRPTNEDEGQVSVSAGSYDTQRAALDYNKVLTEDGSWAARVVMATETGESYIRDLENENSTVYAVVDGQVGDNGILTFGMSYQDANQDSPMWGSLTLNVEDGSQASFARSSSTAADWAYWDTETTDAFVEYTHLLSDNWEAKATYNHREFVGDSQLLYAYSTSGSLNTDYSNLVGWPYKGHTEIENDLFDINLSGDFEAFGRQHQLLAGISYSEQNTKTYSGSVDDSEMRQSLPSFPYDGSAYPEPSFGDLALDGTGEQQLTRVYLASKLQLADQLHSIIGMNAIKLERAGKSIYGNAVSATNYPDTEEVSPYVSFLYDFTDDVLGYVSYSDIYQNQDQTDINGNYLDPVKGVNYEAGIKAEWFDKRVLTSFAVFEAKQTGLATYAGINSNQQYYYEPKDVTSRGYEVEASGYLTPLTRLSLGLTHLKLTGPDGKDIYQWVPRNSVKLMLDTRLASMPELKLGVNTRWQSDVQSTSNVKQDAYMVTNAFVSYELTDDATLRLNVNNIFDEKYIQGLAYGAIYGAPRSATATFDYRF</sequence>
<dbReference type="PROSITE" id="PS01156">
    <property type="entry name" value="TONB_DEPENDENT_REC_2"/>
    <property type="match status" value="1"/>
</dbReference>
<comment type="caution">
    <text evidence="19">The sequence shown here is derived from an EMBL/GenBank/DDBJ whole genome shotgun (WGS) entry which is preliminary data.</text>
</comment>
<feature type="chain" id="PRO_5020961771" evidence="17">
    <location>
        <begin position="24"/>
        <end position="787"/>
    </location>
</feature>
<dbReference type="GO" id="GO:0038023">
    <property type="term" value="F:signaling receptor activity"/>
    <property type="evidence" value="ECO:0007669"/>
    <property type="project" value="InterPro"/>
</dbReference>
<dbReference type="NCBIfam" id="TIGR01783">
    <property type="entry name" value="TonB-siderophor"/>
    <property type="match status" value="1"/>
</dbReference>
<dbReference type="InterPro" id="IPR037066">
    <property type="entry name" value="Plug_dom_sf"/>
</dbReference>
<evidence type="ECO:0000256" key="7">
    <source>
        <dbReference type="ARBA" id="ARBA00022729"/>
    </source>
</evidence>
<dbReference type="AlphaFoldDB" id="A0A4R6XAP8"/>
<evidence type="ECO:0000256" key="15">
    <source>
        <dbReference type="PROSITE-ProRule" id="PRU10144"/>
    </source>
</evidence>
<evidence type="ECO:0000256" key="11">
    <source>
        <dbReference type="ARBA" id="ARBA00023136"/>
    </source>
</evidence>
<reference evidence="19 20" key="1">
    <citation type="submission" date="2019-03" db="EMBL/GenBank/DDBJ databases">
        <title>Genomic Encyclopedia of Type Strains, Phase IV (KMG-IV): sequencing the most valuable type-strain genomes for metagenomic binning, comparative biology and taxonomic classification.</title>
        <authorList>
            <person name="Goeker M."/>
        </authorList>
    </citation>
    <scope>NUCLEOTIDE SEQUENCE [LARGE SCALE GENOMIC DNA]</scope>
    <source>
        <strain evidence="19 20">DSM 5604</strain>
    </source>
</reference>
<dbReference type="InterPro" id="IPR010105">
    <property type="entry name" value="TonB_sidphr_rcpt"/>
</dbReference>
<dbReference type="Gene3D" id="2.40.170.20">
    <property type="entry name" value="TonB-dependent receptor, beta-barrel domain"/>
    <property type="match status" value="1"/>
</dbReference>
<evidence type="ECO:0000256" key="12">
    <source>
        <dbReference type="ARBA" id="ARBA00023170"/>
    </source>
</evidence>
<comment type="subcellular location">
    <subcellularLocation>
        <location evidence="1 14">Cell outer membrane</location>
        <topology evidence="1 14">Multi-pass membrane protein</topology>
    </subcellularLocation>
</comment>
<evidence type="ECO:0000256" key="6">
    <source>
        <dbReference type="ARBA" id="ARBA00022692"/>
    </source>
</evidence>
<accession>A0A4R6XAP8</accession>
<dbReference type="InterPro" id="IPR000531">
    <property type="entry name" value="Beta-barrel_TonB"/>
</dbReference>
<keyword evidence="4 14" id="KW-1134">Transmembrane beta strand</keyword>
<dbReference type="SUPFAM" id="SSF56935">
    <property type="entry name" value="Porins"/>
    <property type="match status" value="1"/>
</dbReference>
<comment type="similarity">
    <text evidence="2 14 16">Belongs to the TonB-dependent receptor family.</text>
</comment>
<evidence type="ECO:0000256" key="9">
    <source>
        <dbReference type="ARBA" id="ARBA00023065"/>
    </source>
</evidence>
<dbReference type="GO" id="GO:0015891">
    <property type="term" value="P:siderophore transport"/>
    <property type="evidence" value="ECO:0007669"/>
    <property type="project" value="InterPro"/>
</dbReference>
<proteinExistence type="inferred from homology"/>
<evidence type="ECO:0000256" key="3">
    <source>
        <dbReference type="ARBA" id="ARBA00022448"/>
    </source>
</evidence>